<dbReference type="InterPro" id="IPR012816">
    <property type="entry name" value="NADAR"/>
</dbReference>
<dbReference type="CDD" id="cd15457">
    <property type="entry name" value="NADAR"/>
    <property type="match status" value="1"/>
</dbReference>
<dbReference type="InterPro" id="IPR037238">
    <property type="entry name" value="YbiA-like_sf"/>
</dbReference>
<dbReference type="NCBIfam" id="TIGR02464">
    <property type="entry name" value="ribofla_fusion"/>
    <property type="match status" value="1"/>
</dbReference>
<dbReference type="Gene3D" id="1.10.357.40">
    <property type="entry name" value="YbiA-like"/>
    <property type="match status" value="1"/>
</dbReference>
<feature type="domain" description="NADAR" evidence="3">
    <location>
        <begin position="21"/>
        <end position="179"/>
    </location>
</feature>
<comment type="caution">
    <text evidence="4">The sequence shown here is derived from an EMBL/GenBank/DDBJ whole genome shotgun (WGS) entry which is preliminary data.</text>
</comment>
<organism evidence="4 5">
    <name type="scientific">Crossiella equi</name>
    <dbReference type="NCBI Taxonomy" id="130796"/>
    <lineage>
        <taxon>Bacteria</taxon>
        <taxon>Bacillati</taxon>
        <taxon>Actinomycetota</taxon>
        <taxon>Actinomycetes</taxon>
        <taxon>Pseudonocardiales</taxon>
        <taxon>Pseudonocardiaceae</taxon>
        <taxon>Crossiella</taxon>
    </lineage>
</organism>
<evidence type="ECO:0000313" key="5">
    <source>
        <dbReference type="Proteomes" id="UP001519363"/>
    </source>
</evidence>
<evidence type="ECO:0000259" key="3">
    <source>
        <dbReference type="Pfam" id="PF08719"/>
    </source>
</evidence>
<protein>
    <submittedName>
        <fullName evidence="4">RibA/ribD-fused uncharacterized protein</fullName>
    </submittedName>
</protein>
<reference evidence="4 5" key="1">
    <citation type="submission" date="2021-03" db="EMBL/GenBank/DDBJ databases">
        <title>Sequencing the genomes of 1000 actinobacteria strains.</title>
        <authorList>
            <person name="Klenk H.-P."/>
        </authorList>
    </citation>
    <scope>NUCLEOTIDE SEQUENCE [LARGE SCALE GENOMIC DNA]</scope>
    <source>
        <strain evidence="4 5">DSM 44580</strain>
    </source>
</reference>
<keyword evidence="5" id="KW-1185">Reference proteome</keyword>
<evidence type="ECO:0000256" key="2">
    <source>
        <dbReference type="ARBA" id="ARBA00000751"/>
    </source>
</evidence>
<proteinExistence type="predicted"/>
<evidence type="ECO:0000313" key="4">
    <source>
        <dbReference type="EMBL" id="MBP2474212.1"/>
    </source>
</evidence>
<dbReference type="EMBL" id="JAGIOO010000001">
    <property type="protein sequence ID" value="MBP2474212.1"/>
    <property type="molecule type" value="Genomic_DNA"/>
</dbReference>
<accession>A0ABS5AD53</accession>
<name>A0ABS5AD53_9PSEU</name>
<comment type="catalytic activity">
    <reaction evidence="2">
        <text>2,5-diamino-6-hydroxy-4-(5-phosphoribosylamino)-pyrimidine + H2O = 2,5,6-triamino-4-hydroxypyrimidine + D-ribose 5-phosphate</text>
        <dbReference type="Rhea" id="RHEA:23436"/>
        <dbReference type="ChEBI" id="CHEBI:15377"/>
        <dbReference type="ChEBI" id="CHEBI:58614"/>
        <dbReference type="ChEBI" id="CHEBI:78346"/>
        <dbReference type="ChEBI" id="CHEBI:137796"/>
    </reaction>
</comment>
<dbReference type="SUPFAM" id="SSF143990">
    <property type="entry name" value="YbiA-like"/>
    <property type="match status" value="1"/>
</dbReference>
<comment type="catalytic activity">
    <reaction evidence="1">
        <text>5-amino-6-(5-phospho-D-ribosylamino)uracil + H2O = 5,6-diaminouracil + D-ribose 5-phosphate</text>
        <dbReference type="Rhea" id="RHEA:55020"/>
        <dbReference type="ChEBI" id="CHEBI:15377"/>
        <dbReference type="ChEBI" id="CHEBI:46252"/>
        <dbReference type="ChEBI" id="CHEBI:58453"/>
        <dbReference type="ChEBI" id="CHEBI:78346"/>
    </reaction>
</comment>
<evidence type="ECO:0000256" key="1">
    <source>
        <dbReference type="ARBA" id="ARBA00000022"/>
    </source>
</evidence>
<dbReference type="RefSeq" id="WP_245372768.1">
    <property type="nucleotide sequence ID" value="NZ_JAGIOO010000001.1"/>
</dbReference>
<dbReference type="Pfam" id="PF08719">
    <property type="entry name" value="NADAR"/>
    <property type="match status" value="1"/>
</dbReference>
<dbReference type="Proteomes" id="UP001519363">
    <property type="component" value="Unassembled WGS sequence"/>
</dbReference>
<gene>
    <name evidence="4" type="ORF">JOF53_003084</name>
</gene>
<sequence length="179" mass="20033">MAPRSVAELLALPSPPKLLLFWNHQPERNGAVGRGCLSQWWPVELDDDGLSFRSAEHYMMFHKALLFEDQETAGKILAADHPGEAKSLGREVRGFSAQVWEARRFEIVTRGNELKFGQHEDLRAYLLGTGERVPVEASPLDAVWGIGLAADDERAQDPSQWLGENLLGFALMAARDRLR</sequence>